<comment type="caution">
    <text evidence="3">The sequence shown here is derived from an EMBL/GenBank/DDBJ whole genome shotgun (WGS) entry which is preliminary data.</text>
</comment>
<dbReference type="AlphaFoldDB" id="A0A8H3G8A4"/>
<evidence type="ECO:0000259" key="2">
    <source>
        <dbReference type="Pfam" id="PF25484"/>
    </source>
</evidence>
<organism evidence="3 4">
    <name type="scientific">Alectoria fallacina</name>
    <dbReference type="NCBI Taxonomy" id="1903189"/>
    <lineage>
        <taxon>Eukaryota</taxon>
        <taxon>Fungi</taxon>
        <taxon>Dikarya</taxon>
        <taxon>Ascomycota</taxon>
        <taxon>Pezizomycotina</taxon>
        <taxon>Lecanoromycetes</taxon>
        <taxon>OSLEUM clade</taxon>
        <taxon>Lecanoromycetidae</taxon>
        <taxon>Lecanorales</taxon>
        <taxon>Lecanorineae</taxon>
        <taxon>Parmeliaceae</taxon>
        <taxon>Alectoria</taxon>
    </lineage>
</organism>
<sequence length="135" mass="14256">MKPSLQALTFLLTLPSALALTIPPVNATTSATIAPSPSTVNLTTNGTIAPPPRYHLQTRVKGPGNEDKNGLYVTSYHTGAGESDATLGPLDIASVGFLNGTYQQFVYDGEPFPWGMIMEDPGLEYAGKYSPSLPS</sequence>
<feature type="chain" id="PRO_5034832493" description="DUF7907 domain-containing protein" evidence="1">
    <location>
        <begin position="20"/>
        <end position="135"/>
    </location>
</feature>
<dbReference type="Pfam" id="PF25484">
    <property type="entry name" value="DUF7907"/>
    <property type="match status" value="1"/>
</dbReference>
<dbReference type="InterPro" id="IPR057229">
    <property type="entry name" value="DUF7907"/>
</dbReference>
<keyword evidence="1" id="KW-0732">Signal</keyword>
<feature type="domain" description="DUF7907" evidence="2">
    <location>
        <begin position="53"/>
        <end position="127"/>
    </location>
</feature>
<dbReference type="OrthoDB" id="3518533at2759"/>
<reference evidence="3" key="1">
    <citation type="submission" date="2021-03" db="EMBL/GenBank/DDBJ databases">
        <authorList>
            <person name="Tagirdzhanova G."/>
        </authorList>
    </citation>
    <scope>NUCLEOTIDE SEQUENCE</scope>
</reference>
<proteinExistence type="predicted"/>
<dbReference type="Proteomes" id="UP000664203">
    <property type="component" value="Unassembled WGS sequence"/>
</dbReference>
<gene>
    <name evidence="3" type="ORF">ALECFALPRED_006084</name>
</gene>
<feature type="signal peptide" evidence="1">
    <location>
        <begin position="1"/>
        <end position="19"/>
    </location>
</feature>
<accession>A0A8H3G8A4</accession>
<evidence type="ECO:0000313" key="3">
    <source>
        <dbReference type="EMBL" id="CAF9934776.1"/>
    </source>
</evidence>
<keyword evidence="4" id="KW-1185">Reference proteome</keyword>
<evidence type="ECO:0000256" key="1">
    <source>
        <dbReference type="SAM" id="SignalP"/>
    </source>
</evidence>
<evidence type="ECO:0000313" key="4">
    <source>
        <dbReference type="Proteomes" id="UP000664203"/>
    </source>
</evidence>
<dbReference type="EMBL" id="CAJPDR010000388">
    <property type="protein sequence ID" value="CAF9934776.1"/>
    <property type="molecule type" value="Genomic_DNA"/>
</dbReference>
<name>A0A8H3G8A4_9LECA</name>
<protein>
    <recommendedName>
        <fullName evidence="2">DUF7907 domain-containing protein</fullName>
    </recommendedName>
</protein>